<dbReference type="InterPro" id="IPR002545">
    <property type="entry name" value="CheW-lke_dom"/>
</dbReference>
<organism evidence="4 5">
    <name type="scientific">Aeribacillus alveayuensis</name>
    <dbReference type="NCBI Taxonomy" id="279215"/>
    <lineage>
        <taxon>Bacteria</taxon>
        <taxon>Bacillati</taxon>
        <taxon>Bacillota</taxon>
        <taxon>Bacilli</taxon>
        <taxon>Bacillales</taxon>
        <taxon>Bacillaceae</taxon>
        <taxon>Aeribacillus</taxon>
    </lineage>
</organism>
<dbReference type="SMART" id="SM00260">
    <property type="entry name" value="CheW"/>
    <property type="match status" value="1"/>
</dbReference>
<sequence>MVRNDILLESGTNELEIVEFIVGNNKFGINVMKVKEIIQPLPVTKVPHAHPFVEGIIELRGEVLPVVNVARALGYDEMERTEKDKLIVTEFNKLKVVFRVHAVTQIHRVSWSQIEKPSDMYQGMETQITGVVKMHDEMILLLDFERIVIDIHPESAIQKEKLKHDVKDARSDKKLIAAEDSPLLRRLLRETLTEAGFKQIEFFENGQEVIDYLNGLKDQGKEAAEEVDLIITDIEMPQMDGLHLTKRIKETPEWESIPVIVFSSLITDDLKHKGQQVGVDAQVSKPEIHILVEKIDELLFDTE</sequence>
<dbReference type="PIRSF" id="PIRSF002867">
    <property type="entry name" value="CheV"/>
    <property type="match status" value="1"/>
</dbReference>
<feature type="modified residue" description="4-aspartylphosphate" evidence="1">
    <location>
        <position position="233"/>
    </location>
</feature>
<feature type="domain" description="Response regulatory" evidence="2">
    <location>
        <begin position="174"/>
        <end position="300"/>
    </location>
</feature>
<dbReference type="SUPFAM" id="SSF50341">
    <property type="entry name" value="CheW-like"/>
    <property type="match status" value="1"/>
</dbReference>
<evidence type="ECO:0000313" key="4">
    <source>
        <dbReference type="EMBL" id="MDQ0162212.1"/>
    </source>
</evidence>
<dbReference type="InterPro" id="IPR036061">
    <property type="entry name" value="CheW-like_dom_sf"/>
</dbReference>
<feature type="domain" description="CheW-like" evidence="3">
    <location>
        <begin position="14"/>
        <end position="153"/>
    </location>
</feature>
<reference evidence="4 5" key="1">
    <citation type="submission" date="2023-07" db="EMBL/GenBank/DDBJ databases">
        <title>Genomic Encyclopedia of Type Strains, Phase IV (KMG-IV): sequencing the most valuable type-strain genomes for metagenomic binning, comparative biology and taxonomic classification.</title>
        <authorList>
            <person name="Goeker M."/>
        </authorList>
    </citation>
    <scope>NUCLEOTIDE SEQUENCE [LARGE SCALE GENOMIC DNA]</scope>
    <source>
        <strain evidence="4 5">DSM 19092</strain>
    </source>
</reference>
<evidence type="ECO:0000313" key="5">
    <source>
        <dbReference type="Proteomes" id="UP001225646"/>
    </source>
</evidence>
<dbReference type="PANTHER" id="PTHR47233:SF3">
    <property type="entry name" value="CHEMOTAXIS PROTEIN CHEV"/>
    <property type="match status" value="1"/>
</dbReference>
<name>A0ABT9VMZ6_9BACI</name>
<dbReference type="PROSITE" id="PS50851">
    <property type="entry name" value="CHEW"/>
    <property type="match status" value="1"/>
</dbReference>
<dbReference type="RefSeq" id="WP_419151722.1">
    <property type="nucleotide sequence ID" value="NZ_JAUSTR010000003.1"/>
</dbReference>
<accession>A0ABT9VMZ6</accession>
<keyword evidence="1" id="KW-0597">Phosphoprotein</keyword>
<dbReference type="Pfam" id="PF00072">
    <property type="entry name" value="Response_reg"/>
    <property type="match status" value="1"/>
</dbReference>
<dbReference type="Gene3D" id="2.30.30.40">
    <property type="entry name" value="SH3 Domains"/>
    <property type="match status" value="1"/>
</dbReference>
<dbReference type="Pfam" id="PF01584">
    <property type="entry name" value="CheW"/>
    <property type="match status" value="1"/>
</dbReference>
<dbReference type="SUPFAM" id="SSF52172">
    <property type="entry name" value="CheY-like"/>
    <property type="match status" value="1"/>
</dbReference>
<dbReference type="InterPro" id="IPR001789">
    <property type="entry name" value="Sig_transdc_resp-reg_receiver"/>
</dbReference>
<dbReference type="InterPro" id="IPR011006">
    <property type="entry name" value="CheY-like_superfamily"/>
</dbReference>
<dbReference type="InterPro" id="IPR024181">
    <property type="entry name" value="Chemotax_regulator_CheV"/>
</dbReference>
<dbReference type="EMBL" id="JAUSTR010000003">
    <property type="protein sequence ID" value="MDQ0162212.1"/>
    <property type="molecule type" value="Genomic_DNA"/>
</dbReference>
<dbReference type="Gene3D" id="3.40.50.2300">
    <property type="match status" value="1"/>
</dbReference>
<evidence type="ECO:0000256" key="1">
    <source>
        <dbReference type="PROSITE-ProRule" id="PRU00169"/>
    </source>
</evidence>
<evidence type="ECO:0000259" key="2">
    <source>
        <dbReference type="PROSITE" id="PS50110"/>
    </source>
</evidence>
<dbReference type="SMART" id="SM00448">
    <property type="entry name" value="REC"/>
    <property type="match status" value="1"/>
</dbReference>
<dbReference type="Gene3D" id="2.40.50.180">
    <property type="entry name" value="CheA-289, Domain 4"/>
    <property type="match status" value="1"/>
</dbReference>
<proteinExistence type="predicted"/>
<gene>
    <name evidence="4" type="ORF">J2S06_001288</name>
</gene>
<dbReference type="Proteomes" id="UP001225646">
    <property type="component" value="Unassembled WGS sequence"/>
</dbReference>
<dbReference type="PROSITE" id="PS50110">
    <property type="entry name" value="RESPONSE_REGULATORY"/>
    <property type="match status" value="1"/>
</dbReference>
<evidence type="ECO:0000259" key="3">
    <source>
        <dbReference type="PROSITE" id="PS50851"/>
    </source>
</evidence>
<comment type="caution">
    <text evidence="4">The sequence shown here is derived from an EMBL/GenBank/DDBJ whole genome shotgun (WGS) entry which is preliminary data.</text>
</comment>
<keyword evidence="5" id="KW-1185">Reference proteome</keyword>
<protein>
    <submittedName>
        <fullName evidence="4">Two-component system chemotaxis response regulator CheV</fullName>
    </submittedName>
</protein>
<dbReference type="PANTHER" id="PTHR47233">
    <property type="entry name" value="CHEMOTAXIS PROTEIN CHEV"/>
    <property type="match status" value="1"/>
</dbReference>